<gene>
    <name evidence="5" type="ORF">P9H32_00375</name>
</gene>
<dbReference type="InterPro" id="IPR013780">
    <property type="entry name" value="Glyco_hydro_b"/>
</dbReference>
<dbReference type="CDD" id="cd03143">
    <property type="entry name" value="A4_beta-galactosidase_middle_domain"/>
    <property type="match status" value="1"/>
</dbReference>
<dbReference type="SUPFAM" id="SSF51445">
    <property type="entry name" value="(Trans)glycosidases"/>
    <property type="match status" value="1"/>
</dbReference>
<evidence type="ECO:0000313" key="5">
    <source>
        <dbReference type="EMBL" id="MDZ8117066.1"/>
    </source>
</evidence>
<keyword evidence="3" id="KW-0732">Signal</keyword>
<organism evidence="5 6">
    <name type="scientific">Pontiella agarivorans</name>
    <dbReference type="NCBI Taxonomy" id="3038953"/>
    <lineage>
        <taxon>Bacteria</taxon>
        <taxon>Pseudomonadati</taxon>
        <taxon>Kiritimatiellota</taxon>
        <taxon>Kiritimatiellia</taxon>
        <taxon>Kiritimatiellales</taxon>
        <taxon>Pontiellaceae</taxon>
        <taxon>Pontiella</taxon>
    </lineage>
</organism>
<protein>
    <submittedName>
        <fullName evidence="5">Beta-galactosidase</fullName>
        <ecNumber evidence="5">3.2.1.23</ecNumber>
    </submittedName>
</protein>
<keyword evidence="6" id="KW-1185">Reference proteome</keyword>
<keyword evidence="2 5" id="KW-0326">Glycosidase</keyword>
<feature type="signal peptide" evidence="3">
    <location>
        <begin position="1"/>
        <end position="23"/>
    </location>
</feature>
<comment type="caution">
    <text evidence="5">The sequence shown here is derived from an EMBL/GenBank/DDBJ whole genome shotgun (WGS) entry which is preliminary data.</text>
</comment>
<dbReference type="EC" id="3.2.1.23" evidence="5"/>
<dbReference type="InterPro" id="IPR013529">
    <property type="entry name" value="Glyco_hydro_42_N"/>
</dbReference>
<dbReference type="EMBL" id="JARVCO010000002">
    <property type="protein sequence ID" value="MDZ8117066.1"/>
    <property type="molecule type" value="Genomic_DNA"/>
</dbReference>
<dbReference type="Gene3D" id="3.20.20.80">
    <property type="entry name" value="Glycosidases"/>
    <property type="match status" value="1"/>
</dbReference>
<keyword evidence="1 5" id="KW-0378">Hydrolase</keyword>
<dbReference type="RefSeq" id="WP_322606872.1">
    <property type="nucleotide sequence ID" value="NZ_JARVCO010000002.1"/>
</dbReference>
<dbReference type="GO" id="GO:0004565">
    <property type="term" value="F:beta-galactosidase activity"/>
    <property type="evidence" value="ECO:0007669"/>
    <property type="project" value="UniProtKB-EC"/>
</dbReference>
<evidence type="ECO:0000256" key="2">
    <source>
        <dbReference type="ARBA" id="ARBA00023295"/>
    </source>
</evidence>
<accession>A0ABU5MS91</accession>
<dbReference type="InterPro" id="IPR029062">
    <property type="entry name" value="Class_I_gatase-like"/>
</dbReference>
<reference evidence="5 6" key="1">
    <citation type="journal article" date="2024" name="Appl. Environ. Microbiol.">
        <title>Pontiella agarivorans sp. nov., a novel marine anaerobic bacterium capable of degrading macroalgal polysaccharides and fixing nitrogen.</title>
        <authorList>
            <person name="Liu N."/>
            <person name="Kivenson V."/>
            <person name="Peng X."/>
            <person name="Cui Z."/>
            <person name="Lankiewicz T.S."/>
            <person name="Gosselin K.M."/>
            <person name="English C.J."/>
            <person name="Blair E.M."/>
            <person name="O'Malley M.A."/>
            <person name="Valentine D.L."/>
        </authorList>
    </citation>
    <scope>NUCLEOTIDE SEQUENCE [LARGE SCALE GENOMIC DNA]</scope>
    <source>
        <strain evidence="5 6">NLcol2</strain>
    </source>
</reference>
<evidence type="ECO:0000313" key="6">
    <source>
        <dbReference type="Proteomes" id="UP001290861"/>
    </source>
</evidence>
<dbReference type="Gene3D" id="3.40.50.880">
    <property type="match status" value="1"/>
</dbReference>
<feature type="domain" description="Glycoside hydrolase family 42 N-terminal" evidence="4">
    <location>
        <begin position="307"/>
        <end position="522"/>
    </location>
</feature>
<dbReference type="InterPro" id="IPR017853">
    <property type="entry name" value="GH"/>
</dbReference>
<evidence type="ECO:0000259" key="4">
    <source>
        <dbReference type="Pfam" id="PF02449"/>
    </source>
</evidence>
<name>A0ABU5MS91_9BACT</name>
<dbReference type="Pfam" id="PF02449">
    <property type="entry name" value="Glyco_hydro_42"/>
    <property type="match status" value="1"/>
</dbReference>
<dbReference type="Proteomes" id="UP001290861">
    <property type="component" value="Unassembled WGS sequence"/>
</dbReference>
<proteinExistence type="predicted"/>
<evidence type="ECO:0000256" key="1">
    <source>
        <dbReference type="ARBA" id="ARBA00022801"/>
    </source>
</evidence>
<sequence length="896" mass="98393">MKKFKSKWLIGSAAVLCGSSVSAWDGSTDAAAWTSLTNSVESNRVELVRLMAEAEAAGLSTDYAYVSKVVIERFQTFAQYDYENPSVMSNAVADWWLGKKIPNAATYHIELPFDEMAECLTVSSNAIVELQQQLATNIVLAPPLDLSSSTMVLTNDYWTLDGIPAFPSTFTWMPGDEDLMQAFGRMAGSYYTLKNLEPDGTVSLSFLTNEREDAYYQTTNNMEPQQIFLGGAVDGWMISTNSAVTNGARNFVTYDTDSPQIRGWLMQLFDRIIPEVCGPAGSGDGARMHLLANEPNFATREGGWKAENGVSAHTMAKYKTFLEGRYTNDIAYLNSTYGTSYTDFDAARDGMILPIPLALQGSPVWYDWCRFNMDRINDYFEFLKAGTKTHDPGNAPATIKVLGRQFLSERDEGIDVEYLAKLMDVQGADNKVVPLGMSNLNFKESMSWTNRYGMKWTTQSTTLDFMRSVSPGKAFYDSEWHGLSTGRWRDFSMDPGYVRAAIWMAATHGMRAMQAWYWPRDDDGSLRKGDANAMLGSIVTLPAALDAYGRTFKELNAHAEAVVSLIPETRNYMIYHCDEAAIQDEDYLQELEYVYEALKLLNVPVGFVTPSTFSNVTASTHTIIMPPAQFVADDSLAHLQAFEAAGGNIIQVDGPSPSFAKDEHGKARGSSGLSLYANVAYSSDTYTMAAALEDALSDLKPELPIDISVTDSGGATAYGVLAMQSMDPATGNSTVTLINLSKESRTVTLSSFDYINLLTGQSTSHVHVLDPYDVLLLKTDKSGWQQYISDYELEGDPDANADQDALSDFGEYVFNGNPTNRDDMGIRPVFDASAGGLVYTLVGDDTLTAYVLTNGNLISGSWGTNTIVPVDSSSKIYTNPVETAASNLFIKLEVVD</sequence>
<feature type="chain" id="PRO_5046668741" evidence="3">
    <location>
        <begin position="24"/>
        <end position="896"/>
    </location>
</feature>
<evidence type="ECO:0000256" key="3">
    <source>
        <dbReference type="SAM" id="SignalP"/>
    </source>
</evidence>
<dbReference type="Gene3D" id="2.60.40.1180">
    <property type="entry name" value="Golgi alpha-mannosidase II"/>
    <property type="match status" value="1"/>
</dbReference>